<comment type="similarity">
    <text evidence="1">Belongs to the peptidase C48 family.</text>
</comment>
<organism evidence="6 7">
    <name type="scientific">Phytophthora oleae</name>
    <dbReference type="NCBI Taxonomy" id="2107226"/>
    <lineage>
        <taxon>Eukaryota</taxon>
        <taxon>Sar</taxon>
        <taxon>Stramenopiles</taxon>
        <taxon>Oomycota</taxon>
        <taxon>Peronosporomycetes</taxon>
        <taxon>Peronosporales</taxon>
        <taxon>Peronosporaceae</taxon>
        <taxon>Phytophthora</taxon>
    </lineage>
</organism>
<name>A0ABD3EUL1_9STRA</name>
<dbReference type="PANTHER" id="PTHR12606">
    <property type="entry name" value="SENTRIN/SUMO-SPECIFIC PROTEASE"/>
    <property type="match status" value="1"/>
</dbReference>
<keyword evidence="3" id="KW-0378">Hydrolase</keyword>
<evidence type="ECO:0000256" key="1">
    <source>
        <dbReference type="ARBA" id="ARBA00005234"/>
    </source>
</evidence>
<dbReference type="GO" id="GO:0006508">
    <property type="term" value="P:proteolysis"/>
    <property type="evidence" value="ECO:0007669"/>
    <property type="project" value="UniProtKB-KW"/>
</dbReference>
<evidence type="ECO:0000256" key="4">
    <source>
        <dbReference type="ARBA" id="ARBA00022807"/>
    </source>
</evidence>
<dbReference type="Gene3D" id="3.40.395.10">
    <property type="entry name" value="Adenoviral Proteinase, Chain A"/>
    <property type="match status" value="1"/>
</dbReference>
<dbReference type="SUPFAM" id="SSF54001">
    <property type="entry name" value="Cysteine proteinases"/>
    <property type="match status" value="1"/>
</dbReference>
<gene>
    <name evidence="6" type="ORF">V7S43_018256</name>
</gene>
<evidence type="ECO:0000256" key="3">
    <source>
        <dbReference type="ARBA" id="ARBA00022801"/>
    </source>
</evidence>
<protein>
    <recommendedName>
        <fullName evidence="5">Ubiquitin-like protease family profile domain-containing protein</fullName>
    </recommendedName>
</protein>
<evidence type="ECO:0000313" key="7">
    <source>
        <dbReference type="Proteomes" id="UP001632037"/>
    </source>
</evidence>
<keyword evidence="7" id="KW-1185">Reference proteome</keyword>
<dbReference type="PANTHER" id="PTHR12606:SF141">
    <property type="entry name" value="GH15225P-RELATED"/>
    <property type="match status" value="1"/>
</dbReference>
<dbReference type="EMBL" id="JBIMZQ010000073">
    <property type="protein sequence ID" value="KAL3656799.1"/>
    <property type="molecule type" value="Genomic_DNA"/>
</dbReference>
<feature type="domain" description="Ubiquitin-like protease family profile" evidence="5">
    <location>
        <begin position="1"/>
        <end position="206"/>
    </location>
</feature>
<dbReference type="GO" id="GO:0008234">
    <property type="term" value="F:cysteine-type peptidase activity"/>
    <property type="evidence" value="ECO:0007669"/>
    <property type="project" value="UniProtKB-KW"/>
</dbReference>
<evidence type="ECO:0000313" key="6">
    <source>
        <dbReference type="EMBL" id="KAL3656799.1"/>
    </source>
</evidence>
<dbReference type="Proteomes" id="UP001632037">
    <property type="component" value="Unassembled WGS sequence"/>
</dbReference>
<dbReference type="InterPro" id="IPR038765">
    <property type="entry name" value="Papain-like_cys_pep_sf"/>
</dbReference>
<dbReference type="Pfam" id="PF02902">
    <property type="entry name" value="Peptidase_C48"/>
    <property type="match status" value="1"/>
</dbReference>
<accession>A0ABD3EUL1</accession>
<sequence>MRKWHTATEALNLVDKTMKWVKTVDVDVAVPPNFIITEDDDICKRITALRPLSFDTELLYVAGKGTLGCKAIQTILTKLFSSCSSITALDCTLFGQVENGVTTTHIDVIKSALCGICTGKILIPINCIGNHWCGIMIDMEAGKINYYDPMQSSYTKDVRALAERIASLLPMPNTERIRVIPYSTDMGIQMDTYNCGVYVLLAFEMFADPEASELQQITRKALAYLRYRYLVLCV</sequence>
<dbReference type="InterPro" id="IPR003653">
    <property type="entry name" value="Peptidase_C48_C"/>
</dbReference>
<keyword evidence="2" id="KW-0645">Protease</keyword>
<proteinExistence type="inferred from homology"/>
<evidence type="ECO:0000259" key="5">
    <source>
        <dbReference type="PROSITE" id="PS50600"/>
    </source>
</evidence>
<evidence type="ECO:0000256" key="2">
    <source>
        <dbReference type="ARBA" id="ARBA00022670"/>
    </source>
</evidence>
<reference evidence="6 7" key="1">
    <citation type="submission" date="2024-09" db="EMBL/GenBank/DDBJ databases">
        <title>Genome sequencing and assembly of Phytophthora oleae, isolate VK10A, causative agent of rot of olive drupes.</title>
        <authorList>
            <person name="Conti Taguali S."/>
            <person name="Riolo M."/>
            <person name="La Spada F."/>
            <person name="Cacciola S.O."/>
            <person name="Dionisio G."/>
        </authorList>
    </citation>
    <scope>NUCLEOTIDE SEQUENCE [LARGE SCALE GENOMIC DNA]</scope>
    <source>
        <strain evidence="6 7">VK10A</strain>
    </source>
</reference>
<dbReference type="AlphaFoldDB" id="A0ABD3EUL1"/>
<dbReference type="PROSITE" id="PS50600">
    <property type="entry name" value="ULP_PROTEASE"/>
    <property type="match status" value="1"/>
</dbReference>
<keyword evidence="4" id="KW-0788">Thiol protease</keyword>
<comment type="caution">
    <text evidence="6">The sequence shown here is derived from an EMBL/GenBank/DDBJ whole genome shotgun (WGS) entry which is preliminary data.</text>
</comment>